<reference evidence="2 3" key="1">
    <citation type="submission" date="2015-11" db="EMBL/GenBank/DDBJ databases">
        <title>Genome sequences of Lysobacter enzymogenes strain C3 and Lysobacter antibioticus ATCC 29479.</title>
        <authorList>
            <person name="Kobayashi D.Y."/>
        </authorList>
    </citation>
    <scope>NUCLEOTIDE SEQUENCE [LARGE SCALE GENOMIC DNA]</scope>
    <source>
        <strain evidence="2 3">C3</strain>
    </source>
</reference>
<name>A0A0S2DF30_LYSEN</name>
<protein>
    <submittedName>
        <fullName evidence="2">Uncharacterized protein</fullName>
    </submittedName>
</protein>
<accession>A0A0S2DF30</accession>
<gene>
    <name evidence="2" type="ORF">GLE_1892</name>
</gene>
<proteinExistence type="predicted"/>
<dbReference type="Proteomes" id="UP000061569">
    <property type="component" value="Chromosome"/>
</dbReference>
<feature type="region of interest" description="Disordered" evidence="1">
    <location>
        <begin position="35"/>
        <end position="55"/>
    </location>
</feature>
<evidence type="ECO:0000313" key="3">
    <source>
        <dbReference type="Proteomes" id="UP000061569"/>
    </source>
</evidence>
<organism evidence="2 3">
    <name type="scientific">Lysobacter enzymogenes</name>
    <dbReference type="NCBI Taxonomy" id="69"/>
    <lineage>
        <taxon>Bacteria</taxon>
        <taxon>Pseudomonadati</taxon>
        <taxon>Pseudomonadota</taxon>
        <taxon>Gammaproteobacteria</taxon>
        <taxon>Lysobacterales</taxon>
        <taxon>Lysobacteraceae</taxon>
        <taxon>Lysobacter</taxon>
    </lineage>
</organism>
<evidence type="ECO:0000313" key="2">
    <source>
        <dbReference type="EMBL" id="ALN57243.1"/>
    </source>
</evidence>
<dbReference type="AlphaFoldDB" id="A0A0S2DF30"/>
<evidence type="ECO:0000256" key="1">
    <source>
        <dbReference type="SAM" id="MobiDB-lite"/>
    </source>
</evidence>
<dbReference type="KEGG" id="lez:GLE_1892"/>
<feature type="compositionally biased region" description="Basic residues" evidence="1">
    <location>
        <begin position="44"/>
        <end position="55"/>
    </location>
</feature>
<dbReference type="EMBL" id="CP013140">
    <property type="protein sequence ID" value="ALN57243.1"/>
    <property type="molecule type" value="Genomic_DNA"/>
</dbReference>
<sequence>MSACADAAAGAGRCRRGECRRCGALGAAPPCARAVGRARDARPRPTRRARARITS</sequence>